<proteinExistence type="predicted"/>
<evidence type="ECO:0000313" key="2">
    <source>
        <dbReference type="Proteomes" id="UP001620597"/>
    </source>
</evidence>
<accession>A0ABW8NKK1</accession>
<dbReference type="EMBL" id="JBBKTX010000014">
    <property type="protein sequence ID" value="MFK4753175.1"/>
    <property type="molecule type" value="Genomic_DNA"/>
</dbReference>
<protein>
    <submittedName>
        <fullName evidence="1">Uncharacterized protein</fullName>
    </submittedName>
</protein>
<evidence type="ECO:0000313" key="1">
    <source>
        <dbReference type="EMBL" id="MFK4753175.1"/>
    </source>
</evidence>
<comment type="caution">
    <text evidence="1">The sequence shown here is derived from an EMBL/GenBank/DDBJ whole genome shotgun (WGS) entry which is preliminary data.</text>
</comment>
<dbReference type="RefSeq" id="WP_416206252.1">
    <property type="nucleotide sequence ID" value="NZ_JBBKTX010000014.1"/>
</dbReference>
<dbReference type="Proteomes" id="UP001620597">
    <property type="component" value="Unassembled WGS sequence"/>
</dbReference>
<organism evidence="1 2">
    <name type="scientific">Oceanobacter antarcticus</name>
    <dbReference type="NCBI Taxonomy" id="3133425"/>
    <lineage>
        <taxon>Bacteria</taxon>
        <taxon>Pseudomonadati</taxon>
        <taxon>Pseudomonadota</taxon>
        <taxon>Gammaproteobacteria</taxon>
        <taxon>Oceanospirillales</taxon>
        <taxon>Oceanospirillaceae</taxon>
        <taxon>Oceanobacter</taxon>
    </lineage>
</organism>
<reference evidence="1 2" key="1">
    <citation type="submission" date="2024-03" db="EMBL/GenBank/DDBJ databases">
        <title>High-quality draft genome sequence of Oceanobacter sp. wDCs-4.</title>
        <authorList>
            <person name="Dong C."/>
        </authorList>
    </citation>
    <scope>NUCLEOTIDE SEQUENCE [LARGE SCALE GENOMIC DNA]</scope>
    <source>
        <strain evidence="2">wDCs-4</strain>
    </source>
</reference>
<name>A0ABW8NKK1_9GAMM</name>
<keyword evidence="2" id="KW-1185">Reference proteome</keyword>
<gene>
    <name evidence="1" type="ORF">WG929_12200</name>
</gene>
<dbReference type="Gene3D" id="3.60.15.10">
    <property type="entry name" value="Ribonuclease Z/Hydroxyacylglutathione hydrolase-like"/>
    <property type="match status" value="1"/>
</dbReference>
<dbReference type="InterPro" id="IPR036866">
    <property type="entry name" value="RibonucZ/Hydroxyglut_hydro"/>
</dbReference>
<sequence>MARVKQWRINQQLSYLLFDPISRRGAVIDPQPALASCYVQTLEQLGVGNAYVLFTGAVASGVKVPGQVLGADMFSAGALSGPVAPDALALGESRIRIIVDPATARVAYACDGLVFTGLWWLAGGLRPFVASEPEADVDKLPLLQLPDDYVIYPGRVSRGLCISSVAQEKALCCDPLLAAVGAHYG</sequence>